<accession>A0AAU6UZQ5</accession>
<organism evidence="2">
    <name type="scientific">bacterium 19NY03SH02</name>
    <dbReference type="NCBI Taxonomy" id="2920631"/>
    <lineage>
        <taxon>Bacteria</taxon>
    </lineage>
</organism>
<feature type="compositionally biased region" description="Polar residues" evidence="1">
    <location>
        <begin position="1"/>
        <end position="14"/>
    </location>
</feature>
<dbReference type="AlphaFoldDB" id="A0AAU6UZQ5"/>
<reference evidence="2" key="1">
    <citation type="submission" date="2022-03" db="EMBL/GenBank/DDBJ databases">
        <title>Sea Food Isolates.</title>
        <authorList>
            <person name="Li c."/>
        </authorList>
    </citation>
    <scope>NUCLEOTIDE SEQUENCE</scope>
    <source>
        <strain evidence="2">19NY03SH02</strain>
    </source>
</reference>
<evidence type="ECO:0000256" key="1">
    <source>
        <dbReference type="SAM" id="MobiDB-lite"/>
    </source>
</evidence>
<sequence length="65" mass="7641">MNKQQETAKPNSISQRDEPLVRRLTDEEIAELRRDMAESAAWMRAELKRRREAKDKADKAQEAQD</sequence>
<feature type="region of interest" description="Disordered" evidence="1">
    <location>
        <begin position="1"/>
        <end position="20"/>
    </location>
</feature>
<dbReference type="EMBL" id="CP095354">
    <property type="protein sequence ID" value="XAG79736.1"/>
    <property type="molecule type" value="Genomic_DNA"/>
</dbReference>
<proteinExistence type="predicted"/>
<evidence type="ECO:0000313" key="2">
    <source>
        <dbReference type="EMBL" id="XAG79736.1"/>
    </source>
</evidence>
<gene>
    <name evidence="2" type="ORF">MRN14_14855</name>
</gene>
<protein>
    <submittedName>
        <fullName evidence="2">Uncharacterized protein</fullName>
    </submittedName>
</protein>
<name>A0AAU6UZQ5_UNCXX</name>